<evidence type="ECO:0000256" key="2">
    <source>
        <dbReference type="ARBA" id="ARBA00022692"/>
    </source>
</evidence>
<keyword evidence="4 5" id="KW-0472">Membrane</keyword>
<evidence type="ECO:0000256" key="3">
    <source>
        <dbReference type="ARBA" id="ARBA00022989"/>
    </source>
</evidence>
<dbReference type="GO" id="GO:0007009">
    <property type="term" value="P:plasma membrane organization"/>
    <property type="evidence" value="ECO:0007669"/>
    <property type="project" value="TreeGrafter"/>
</dbReference>
<feature type="transmembrane region" description="Helical" evidence="6">
    <location>
        <begin position="6"/>
        <end position="29"/>
    </location>
</feature>
<evidence type="ECO:0000256" key="6">
    <source>
        <dbReference type="SAM" id="Phobius"/>
    </source>
</evidence>
<accession>A0AA85JWA0</accession>
<sequence>MSWHALLPLPGVWCGIASIGFSIIFFSFLDYVLRGVHPPIVVECKGALAVWKWRNMIISWFHAVVIGTWDILCFYYYPELLDNPVDHVVPFTYFMVALSTGYFYYDFLDMIAHRQVFKMWELTLHHISVLGAFTYNVLTVRYIAYTVIALLAEVNSIFLHTRKLMQMHKLHPMSTPRRLTAVVNLITFAGCRGFALFRITYGMYMTPDKMSPFYTALLMTSMIIMNVLNPILFYILLRNDFLLPRKEDKTHCISNGTNLTDYSSDKRKTSAYSLTYELNGFTGGRFHQPHPSEL</sequence>
<proteinExistence type="predicted"/>
<reference evidence="8" key="1">
    <citation type="submission" date="2022-06" db="EMBL/GenBank/DDBJ databases">
        <authorList>
            <person name="Berger JAMES D."/>
            <person name="Berger JAMES D."/>
        </authorList>
    </citation>
    <scope>NUCLEOTIDE SEQUENCE [LARGE SCALE GENOMIC DNA]</scope>
</reference>
<name>A0AA85JWA0_TRIRE</name>
<keyword evidence="2 5" id="KW-0812">Transmembrane</keyword>
<dbReference type="Proteomes" id="UP000050795">
    <property type="component" value="Unassembled WGS sequence"/>
</dbReference>
<comment type="subcellular location">
    <subcellularLocation>
        <location evidence="1">Membrane</location>
        <topology evidence="1">Multi-pass membrane protein</topology>
    </subcellularLocation>
</comment>
<protein>
    <recommendedName>
        <fullName evidence="7">TLC domain-containing protein</fullName>
    </recommendedName>
</protein>
<dbReference type="PANTHER" id="PTHR13439:SF4">
    <property type="entry name" value="TLC DOMAIN-CONTAINING PROTEIN"/>
    <property type="match status" value="1"/>
</dbReference>
<dbReference type="GO" id="GO:0005886">
    <property type="term" value="C:plasma membrane"/>
    <property type="evidence" value="ECO:0007669"/>
    <property type="project" value="TreeGrafter"/>
</dbReference>
<evidence type="ECO:0000256" key="1">
    <source>
        <dbReference type="ARBA" id="ARBA00004141"/>
    </source>
</evidence>
<evidence type="ECO:0000313" key="8">
    <source>
        <dbReference type="Proteomes" id="UP000050795"/>
    </source>
</evidence>
<feature type="transmembrane region" description="Helical" evidence="6">
    <location>
        <begin position="181"/>
        <end position="201"/>
    </location>
</feature>
<feature type="transmembrane region" description="Helical" evidence="6">
    <location>
        <begin position="142"/>
        <end position="160"/>
    </location>
</feature>
<organism evidence="8 9">
    <name type="scientific">Trichobilharzia regenti</name>
    <name type="common">Nasal bird schistosome</name>
    <dbReference type="NCBI Taxonomy" id="157069"/>
    <lineage>
        <taxon>Eukaryota</taxon>
        <taxon>Metazoa</taxon>
        <taxon>Spiralia</taxon>
        <taxon>Lophotrochozoa</taxon>
        <taxon>Platyhelminthes</taxon>
        <taxon>Trematoda</taxon>
        <taxon>Digenea</taxon>
        <taxon>Strigeidida</taxon>
        <taxon>Schistosomatoidea</taxon>
        <taxon>Schistosomatidae</taxon>
        <taxon>Trichobilharzia</taxon>
    </lineage>
</organism>
<feature type="transmembrane region" description="Helical" evidence="6">
    <location>
        <begin position="57"/>
        <end position="77"/>
    </location>
</feature>
<dbReference type="WBParaSite" id="TREG1_50640.1">
    <property type="protein sequence ID" value="TREG1_50640.1"/>
    <property type="gene ID" value="TREG1_50640"/>
</dbReference>
<dbReference type="InterPro" id="IPR050846">
    <property type="entry name" value="TLCD"/>
</dbReference>
<feature type="transmembrane region" description="Helical" evidence="6">
    <location>
        <begin position="89"/>
        <end position="107"/>
    </location>
</feature>
<dbReference type="Pfam" id="PF03798">
    <property type="entry name" value="TRAM_LAG1_CLN8"/>
    <property type="match status" value="1"/>
</dbReference>
<dbReference type="GO" id="GO:0071709">
    <property type="term" value="P:membrane assembly"/>
    <property type="evidence" value="ECO:0007669"/>
    <property type="project" value="TreeGrafter"/>
</dbReference>
<reference evidence="9" key="2">
    <citation type="submission" date="2023-11" db="UniProtKB">
        <authorList>
            <consortium name="WormBaseParasite"/>
        </authorList>
    </citation>
    <scope>IDENTIFICATION</scope>
</reference>
<evidence type="ECO:0000256" key="4">
    <source>
        <dbReference type="ARBA" id="ARBA00023136"/>
    </source>
</evidence>
<dbReference type="GO" id="GO:0055091">
    <property type="term" value="P:phospholipid homeostasis"/>
    <property type="evidence" value="ECO:0007669"/>
    <property type="project" value="TreeGrafter"/>
</dbReference>
<dbReference type="SMART" id="SM00724">
    <property type="entry name" value="TLC"/>
    <property type="match status" value="1"/>
</dbReference>
<keyword evidence="3 6" id="KW-1133">Transmembrane helix</keyword>
<feature type="transmembrane region" description="Helical" evidence="6">
    <location>
        <begin position="213"/>
        <end position="237"/>
    </location>
</feature>
<evidence type="ECO:0000256" key="5">
    <source>
        <dbReference type="PROSITE-ProRule" id="PRU00205"/>
    </source>
</evidence>
<dbReference type="PANTHER" id="PTHR13439">
    <property type="entry name" value="CT120 PROTEIN"/>
    <property type="match status" value="1"/>
</dbReference>
<evidence type="ECO:0000259" key="7">
    <source>
        <dbReference type="PROSITE" id="PS50922"/>
    </source>
</evidence>
<dbReference type="PROSITE" id="PS50922">
    <property type="entry name" value="TLC"/>
    <property type="match status" value="1"/>
</dbReference>
<dbReference type="InterPro" id="IPR006634">
    <property type="entry name" value="TLC-dom"/>
</dbReference>
<dbReference type="AlphaFoldDB" id="A0AA85JWA0"/>
<dbReference type="GO" id="GO:0097035">
    <property type="term" value="P:regulation of membrane lipid distribution"/>
    <property type="evidence" value="ECO:0007669"/>
    <property type="project" value="TreeGrafter"/>
</dbReference>
<evidence type="ECO:0000313" key="9">
    <source>
        <dbReference type="WBParaSite" id="TREG1_50640.1"/>
    </source>
</evidence>
<feature type="domain" description="TLC" evidence="7">
    <location>
        <begin position="48"/>
        <end position="245"/>
    </location>
</feature>
<keyword evidence="8" id="KW-1185">Reference proteome</keyword>